<dbReference type="OrthoDB" id="369339at2759"/>
<feature type="transmembrane region" description="Helical" evidence="1">
    <location>
        <begin position="438"/>
        <end position="460"/>
    </location>
</feature>
<accession>A0A1Q9E0C4</accession>
<sequence length="795" mass="87053">MAAASVRRVEPGPAWQLLRQVAARPKKDWLPKIAALPEAADTTEELAALDALRRHSQAVAGLPHPLQTRLRDSGVTGLAAATQAYALLRVRDSTVLEEICRRTENLAEKGAFLEEAAAASLLLDALGKLAARGEAARQRRRTKEAAPSIESWRATATVAAPAFAAAAVNLRLIDIASGLSGLARLRCPEVLPELQQHTLRCLASRGGATGEQLGPDPRHVAALVAAHAAFVRQSCRDGPVLEAAGTELDRGTFAKAATGFIVFQCPISFNVKFHRGGVRSNARAAYAIEFLELGANVIFVVGSFCFLPAFAHDMAVFKLGCSLFILGSFVYSAITLYTLCEAVHFHDNILTFESLEHVLYLLGSLLYLIGTVMYWPPAVDEYRLTWIAHHLSLGVYLNLFSVQFEGTILFMVGSAFYAFAAFVNGLNQRSFDTLTNQLLTTVTSLYLGGALMYVMGSVAFLPDLGCNETMVHIGACLFILGSFIFCLASMTNIYRTSHVLSNPAARAREMTVLLEQLGVERCFRQGRFLPINYLLPLMRSLARDLRPAPAAFTRALEVAVPSIAEQMTLELSKCGVWVVMVPRMEEVRYAIQCGSIRPPEDGTDDFLDCHEQCGQIGPSIYTVNAQHIMPVTEQAGKMSWALMRHPDGLDCHLFISHAWQEGVFEFLSKVLHSWPRQARHAWCCMLANPQNLDISALLQSPRSSPFAQAIRASTFVLAVPNRRSSIYTRLWCAYEAYEAHELGKFILVASAPDDERLYSAVACTTLAGDNKTAQVHRNLSTLTTMVHVALVGNVV</sequence>
<proteinExistence type="predicted"/>
<keyword evidence="1" id="KW-0812">Transmembrane</keyword>
<feature type="transmembrane region" description="Helical" evidence="1">
    <location>
        <begin position="357"/>
        <end position="375"/>
    </location>
</feature>
<evidence type="ECO:0000313" key="4">
    <source>
        <dbReference type="Proteomes" id="UP000186817"/>
    </source>
</evidence>
<feature type="transmembrane region" description="Helical" evidence="1">
    <location>
        <begin position="293"/>
        <end position="311"/>
    </location>
</feature>
<comment type="caution">
    <text evidence="3">The sequence shown here is derived from an EMBL/GenBank/DDBJ whole genome shotgun (WGS) entry which is preliminary data.</text>
</comment>
<evidence type="ECO:0000259" key="2">
    <source>
        <dbReference type="Pfam" id="PF14145"/>
    </source>
</evidence>
<dbReference type="EMBL" id="LSRX01000312">
    <property type="protein sequence ID" value="OLQ00873.1"/>
    <property type="molecule type" value="Genomic_DNA"/>
</dbReference>
<keyword evidence="1" id="KW-1133">Transmembrane helix</keyword>
<feature type="transmembrane region" description="Helical" evidence="1">
    <location>
        <begin position="472"/>
        <end position="494"/>
    </location>
</feature>
<dbReference type="InterPro" id="IPR025424">
    <property type="entry name" value="YrhK_domain"/>
</dbReference>
<gene>
    <name evidence="3" type="ORF">AK812_SmicGene16415</name>
</gene>
<keyword evidence="1" id="KW-0472">Membrane</keyword>
<evidence type="ECO:0000256" key="1">
    <source>
        <dbReference type="SAM" id="Phobius"/>
    </source>
</evidence>
<keyword evidence="4" id="KW-1185">Reference proteome</keyword>
<feature type="transmembrane region" description="Helical" evidence="1">
    <location>
        <begin position="323"/>
        <end position="345"/>
    </location>
</feature>
<name>A0A1Q9E0C4_SYMMI</name>
<reference evidence="3 4" key="1">
    <citation type="submission" date="2016-02" db="EMBL/GenBank/DDBJ databases">
        <title>Genome analysis of coral dinoflagellate symbionts highlights evolutionary adaptations to a symbiotic lifestyle.</title>
        <authorList>
            <person name="Aranda M."/>
            <person name="Li Y."/>
            <person name="Liew Y.J."/>
            <person name="Baumgarten S."/>
            <person name="Simakov O."/>
            <person name="Wilson M."/>
            <person name="Piel J."/>
            <person name="Ashoor H."/>
            <person name="Bougouffa S."/>
            <person name="Bajic V.B."/>
            <person name="Ryu T."/>
            <person name="Ravasi T."/>
            <person name="Bayer T."/>
            <person name="Micklem G."/>
            <person name="Kim H."/>
            <person name="Bhak J."/>
            <person name="Lajeunesse T.C."/>
            <person name="Voolstra C.R."/>
        </authorList>
    </citation>
    <scope>NUCLEOTIDE SEQUENCE [LARGE SCALE GENOMIC DNA]</scope>
    <source>
        <strain evidence="3 4">CCMP2467</strain>
    </source>
</reference>
<dbReference type="Proteomes" id="UP000186817">
    <property type="component" value="Unassembled WGS sequence"/>
</dbReference>
<feature type="domain" description="YrhK" evidence="2">
    <location>
        <begin position="445"/>
        <end position="495"/>
    </location>
</feature>
<dbReference type="AlphaFoldDB" id="A0A1Q9E0C4"/>
<organism evidence="3 4">
    <name type="scientific">Symbiodinium microadriaticum</name>
    <name type="common">Dinoflagellate</name>
    <name type="synonym">Zooxanthella microadriatica</name>
    <dbReference type="NCBI Taxonomy" id="2951"/>
    <lineage>
        <taxon>Eukaryota</taxon>
        <taxon>Sar</taxon>
        <taxon>Alveolata</taxon>
        <taxon>Dinophyceae</taxon>
        <taxon>Suessiales</taxon>
        <taxon>Symbiodiniaceae</taxon>
        <taxon>Symbiodinium</taxon>
    </lineage>
</organism>
<evidence type="ECO:0000313" key="3">
    <source>
        <dbReference type="EMBL" id="OLQ00873.1"/>
    </source>
</evidence>
<feature type="transmembrane region" description="Helical" evidence="1">
    <location>
        <begin position="408"/>
        <end position="426"/>
    </location>
</feature>
<protein>
    <recommendedName>
        <fullName evidence="2">YrhK domain-containing protein</fullName>
    </recommendedName>
</protein>
<dbReference type="Pfam" id="PF14145">
    <property type="entry name" value="YrhK"/>
    <property type="match status" value="1"/>
</dbReference>